<organism evidence="2 3">
    <name type="scientific">Hyphomicrobium nitrativorans NL23</name>
    <dbReference type="NCBI Taxonomy" id="1029756"/>
    <lineage>
        <taxon>Bacteria</taxon>
        <taxon>Pseudomonadati</taxon>
        <taxon>Pseudomonadota</taxon>
        <taxon>Alphaproteobacteria</taxon>
        <taxon>Hyphomicrobiales</taxon>
        <taxon>Hyphomicrobiaceae</taxon>
        <taxon>Hyphomicrobium</taxon>
    </lineage>
</organism>
<name>V5SHR1_9HYPH</name>
<dbReference type="Proteomes" id="UP000018542">
    <property type="component" value="Chromosome"/>
</dbReference>
<dbReference type="HOGENOM" id="CLU_2861712_0_0_5"/>
<dbReference type="KEGG" id="hni:W911_07000"/>
<dbReference type="RefSeq" id="WP_023786790.1">
    <property type="nucleotide sequence ID" value="NC_022997.1"/>
</dbReference>
<dbReference type="AlphaFoldDB" id="V5SHR1"/>
<proteinExistence type="predicted"/>
<accession>V5SHR1</accession>
<gene>
    <name evidence="2" type="ORF">W911_07000</name>
</gene>
<evidence type="ECO:0000256" key="1">
    <source>
        <dbReference type="SAM" id="MobiDB-lite"/>
    </source>
</evidence>
<evidence type="ECO:0000313" key="3">
    <source>
        <dbReference type="Proteomes" id="UP000018542"/>
    </source>
</evidence>
<reference evidence="2 3" key="1">
    <citation type="journal article" date="2014" name="Genome Announc.">
        <title>Complete Genome Sequence of Hyphomicrobium nitrativorans Strain NL23, a Denitrifying Bacterium Isolated from Biofilm of a Methanol-Fed Denitrification System Treating Seawater at the Montreal Biodome.</title>
        <authorList>
            <person name="Martineau C."/>
            <person name="Villeneuve C."/>
            <person name="Mauffrey F."/>
            <person name="Villemur R."/>
        </authorList>
    </citation>
    <scope>NUCLEOTIDE SEQUENCE [LARGE SCALE GENOMIC DNA]</scope>
    <source>
        <strain evidence="2">NL23</strain>
    </source>
</reference>
<dbReference type="PATRIC" id="fig|1029756.8.peg.1465"/>
<dbReference type="EMBL" id="CP006912">
    <property type="protein sequence ID" value="AHB50078.1"/>
    <property type="molecule type" value="Genomic_DNA"/>
</dbReference>
<protein>
    <submittedName>
        <fullName evidence="2">Uncharacterized protein</fullName>
    </submittedName>
</protein>
<feature type="region of interest" description="Disordered" evidence="1">
    <location>
        <begin position="1"/>
        <end position="22"/>
    </location>
</feature>
<sequence>MAKKTRQIAPPVQGRATSEPLHIPAADLSDEELTSVQGGAAPIPFEKQLATDAGFIASKTEVIH</sequence>
<evidence type="ECO:0000313" key="2">
    <source>
        <dbReference type="EMBL" id="AHB50078.1"/>
    </source>
</evidence>
<dbReference type="STRING" id="1029756.W911_07000"/>
<keyword evidence="3" id="KW-1185">Reference proteome</keyword>